<feature type="domain" description="Response regulatory" evidence="9">
    <location>
        <begin position="1013"/>
        <end position="1123"/>
    </location>
</feature>
<dbReference type="Proteomes" id="UP001593940">
    <property type="component" value="Unassembled WGS sequence"/>
</dbReference>
<evidence type="ECO:0000256" key="4">
    <source>
        <dbReference type="ARBA" id="ARBA00022679"/>
    </source>
</evidence>
<dbReference type="GO" id="GO:0005524">
    <property type="term" value="F:ATP binding"/>
    <property type="evidence" value="ECO:0007669"/>
    <property type="project" value="UniProtKB-KW"/>
</dbReference>
<dbReference type="Gene3D" id="3.30.450.20">
    <property type="entry name" value="PAS domain"/>
    <property type="match status" value="1"/>
</dbReference>
<dbReference type="SUPFAM" id="SSF55874">
    <property type="entry name" value="ATPase domain of HSP90 chaperone/DNA topoisomerase II/histidine kinase"/>
    <property type="match status" value="2"/>
</dbReference>
<evidence type="ECO:0000313" key="11">
    <source>
        <dbReference type="Proteomes" id="UP001593940"/>
    </source>
</evidence>
<proteinExistence type="predicted"/>
<dbReference type="PRINTS" id="PR00344">
    <property type="entry name" value="BCTRLSENSOR"/>
</dbReference>
<keyword evidence="3 6" id="KW-0597">Phosphoprotein</keyword>
<protein>
    <recommendedName>
        <fullName evidence="2">histidine kinase</fullName>
        <ecNumber evidence="2">2.7.13.3</ecNumber>
    </recommendedName>
</protein>
<dbReference type="InterPro" id="IPR004358">
    <property type="entry name" value="Sig_transdc_His_kin-like_C"/>
</dbReference>
<sequence>MNTTSDQAALTLFQGPGEVRALARALDWSRTPLGPVSGWPQSLRSTVRTLLSSQYPMILTWGPEFTQIYNDAYSKLIGAGHPAALGNDIRITLAASWDTLGPMIERVMATGTANWTPALPLLMERAGYREEAWFSVSHAPAEDDEGRIIGMLAVCSEVTAQVVGERRLTLLRDVGTQAADIRSLEAISQDIAAALSRGPLEVPFALIYLRGEDGALTLLGSAGLADSNSDAPAILPADAMEPWPVARVLKGRTVECRIEPEISITGGLWADPVTTALAMPISGGAGEELGVLVAGVSPSRALDEGYRSFFSLLSGQVSTLVRNARAHEEERRRADALAELDRAKTRFFSNVSHEFRTPLTLMLGPLEDLLQQADLSGDARAEVQVVHRNALRLLRLVNTLLDFSRAEAGRIEASFRATDLSRLTADLASTFRSAVERAGLLFKVECPPLSAPAYVDHDMWEKVVLNLLSNALKYTFEGQISVRLAEVGGSIRLSVSDTGVGIPPDSQERIFDRFQRVEGARSRTHEGSGIGLALARELVMLHGGTVSVDSTLGRGTTFTVTIPQGQAHLPPEQVDAAGDPASTRIGADAFVEEALRWLPDSPAPLPANVVRLPQRSAVSPSSTKARVLVADDNADMRAYITRLLDGTHDVVAVPDGAAALDELLENGADLLVTDVMMPVMDGFQLVQRIRDEPRLRTLPIIMLSARAGEEASVEGLEAGADDYLVKPFSARELQARVRTNLELARLRREAEEQAAQARKMDAIGHLTGGVAHDFNNLLAAVIGSLDLMERRLAGDDRSLRLLHNAMQAAQRGARLTEQLLAFSRKQRLEVRPTDVNGVLSNMADLMHRTLGGRIGVNTLLGKDLWPAMADPNQIELAVLNLAVNARDAMPDGGQMVLQTENIAADDPQRPKMLTLNTDAVRIRVQDTGQGMSAEVLMRATEPFFTTKGPGQGTGLGLAQVYGMIRQIGGDMHIASEPGQGTTVDLYLPKAAAGVLHEDAQESAEPAMPAGKARVLVIDDDAQVRVATAAMLAELGYDVVEGDSARSGLDRLESADKPFDLILVDYAMPGMTGGEMIAQLRRITPTLRSLLISGYAEGVPDGSGPVLRKPFTVSELGTAVARVLHPKER</sequence>
<feature type="domain" description="Response regulatory" evidence="9">
    <location>
        <begin position="626"/>
        <end position="741"/>
    </location>
</feature>
<dbReference type="SUPFAM" id="SSF52172">
    <property type="entry name" value="CheY-like"/>
    <property type="match status" value="2"/>
</dbReference>
<dbReference type="InterPro" id="IPR001789">
    <property type="entry name" value="Sig_transdc_resp-reg_receiver"/>
</dbReference>
<feature type="modified residue" description="4-aspartylphosphate" evidence="6">
    <location>
        <position position="1064"/>
    </location>
</feature>
<dbReference type="Gene3D" id="3.30.565.10">
    <property type="entry name" value="Histidine kinase-like ATPase, C-terminal domain"/>
    <property type="match status" value="2"/>
</dbReference>
<dbReference type="PROSITE" id="PS50110">
    <property type="entry name" value="RESPONSE_REGULATORY"/>
    <property type="match status" value="2"/>
</dbReference>
<feature type="domain" description="Histidine kinase" evidence="8">
    <location>
        <begin position="350"/>
        <end position="566"/>
    </location>
</feature>
<accession>A0ABV6Y699</accession>
<dbReference type="CDD" id="cd16922">
    <property type="entry name" value="HATPase_EvgS-ArcB-TorS-like"/>
    <property type="match status" value="1"/>
</dbReference>
<organism evidence="10 11">
    <name type="scientific">Microvirga arabica</name>
    <dbReference type="NCBI Taxonomy" id="1128671"/>
    <lineage>
        <taxon>Bacteria</taxon>
        <taxon>Pseudomonadati</taxon>
        <taxon>Pseudomonadota</taxon>
        <taxon>Alphaproteobacteria</taxon>
        <taxon>Hyphomicrobiales</taxon>
        <taxon>Methylobacteriaceae</taxon>
        <taxon>Microvirga</taxon>
    </lineage>
</organism>
<dbReference type="RefSeq" id="WP_377029423.1">
    <property type="nucleotide sequence ID" value="NZ_JBHOMY010000022.1"/>
</dbReference>
<feature type="modified residue" description="4-aspartylphosphate" evidence="6">
    <location>
        <position position="674"/>
    </location>
</feature>
<evidence type="ECO:0000256" key="7">
    <source>
        <dbReference type="SAM" id="Coils"/>
    </source>
</evidence>
<dbReference type="InterPro" id="IPR003594">
    <property type="entry name" value="HATPase_dom"/>
</dbReference>
<evidence type="ECO:0000256" key="6">
    <source>
        <dbReference type="PROSITE-ProRule" id="PRU00169"/>
    </source>
</evidence>
<dbReference type="CDD" id="cd00082">
    <property type="entry name" value="HisKA"/>
    <property type="match status" value="2"/>
</dbReference>
<dbReference type="SUPFAM" id="SSF47384">
    <property type="entry name" value="Homodimeric domain of signal transducing histidine kinase"/>
    <property type="match status" value="2"/>
</dbReference>
<evidence type="ECO:0000256" key="5">
    <source>
        <dbReference type="ARBA" id="ARBA00022777"/>
    </source>
</evidence>
<dbReference type="SMART" id="SM00388">
    <property type="entry name" value="HisKA"/>
    <property type="match status" value="2"/>
</dbReference>
<dbReference type="PANTHER" id="PTHR43547:SF2">
    <property type="entry name" value="HYBRID SIGNAL TRANSDUCTION HISTIDINE KINASE C"/>
    <property type="match status" value="1"/>
</dbReference>
<dbReference type="PROSITE" id="PS50109">
    <property type="entry name" value="HIS_KIN"/>
    <property type="match status" value="2"/>
</dbReference>
<evidence type="ECO:0000256" key="3">
    <source>
        <dbReference type="ARBA" id="ARBA00022553"/>
    </source>
</evidence>
<dbReference type="InterPro" id="IPR036097">
    <property type="entry name" value="HisK_dim/P_sf"/>
</dbReference>
<dbReference type="Pfam" id="PF00072">
    <property type="entry name" value="Response_reg"/>
    <property type="match status" value="2"/>
</dbReference>
<dbReference type="Pfam" id="PF02518">
    <property type="entry name" value="HATPase_c"/>
    <property type="match status" value="2"/>
</dbReference>
<dbReference type="Gene3D" id="1.10.287.130">
    <property type="match status" value="2"/>
</dbReference>
<keyword evidence="7" id="KW-0175">Coiled coil</keyword>
<dbReference type="EC" id="2.7.13.3" evidence="2"/>
<evidence type="ECO:0000256" key="1">
    <source>
        <dbReference type="ARBA" id="ARBA00000085"/>
    </source>
</evidence>
<evidence type="ECO:0000313" key="10">
    <source>
        <dbReference type="EMBL" id="MFC1456793.1"/>
    </source>
</evidence>
<gene>
    <name evidence="10" type="ORF">ACETIH_08705</name>
</gene>
<dbReference type="InterPro" id="IPR003018">
    <property type="entry name" value="GAF"/>
</dbReference>
<dbReference type="InterPro" id="IPR005467">
    <property type="entry name" value="His_kinase_dom"/>
</dbReference>
<dbReference type="InterPro" id="IPR003661">
    <property type="entry name" value="HisK_dim/P_dom"/>
</dbReference>
<dbReference type="SMART" id="SM00448">
    <property type="entry name" value="REC"/>
    <property type="match status" value="2"/>
</dbReference>
<evidence type="ECO:0000259" key="8">
    <source>
        <dbReference type="PROSITE" id="PS50109"/>
    </source>
</evidence>
<keyword evidence="11" id="KW-1185">Reference proteome</keyword>
<feature type="coiled-coil region" evidence="7">
    <location>
        <begin position="736"/>
        <end position="763"/>
    </location>
</feature>
<keyword evidence="5" id="KW-0418">Kinase</keyword>
<feature type="domain" description="Histidine kinase" evidence="8">
    <location>
        <begin position="769"/>
        <end position="991"/>
    </location>
</feature>
<dbReference type="Pfam" id="PF00512">
    <property type="entry name" value="HisKA"/>
    <property type="match status" value="2"/>
</dbReference>
<dbReference type="Gene3D" id="3.40.50.2300">
    <property type="match status" value="2"/>
</dbReference>
<reference evidence="10 11" key="1">
    <citation type="submission" date="2024-09" db="EMBL/GenBank/DDBJ databases">
        <title>Nodulacao em especies de Leguminosae Basais da Amazonia e Caracterizacao dos Rizobios e Bacterias Associadas aos Nodulos.</title>
        <authorList>
            <person name="Jambeiro I.C.A."/>
            <person name="Lopes I.S."/>
            <person name="Aguiar E.R.G.R."/>
            <person name="Santos A.F.J."/>
            <person name="Dos Santos J.M.F."/>
            <person name="Gross E."/>
        </authorList>
    </citation>
    <scope>NUCLEOTIDE SEQUENCE [LARGE SCALE GENOMIC DNA]</scope>
    <source>
        <strain evidence="10 11">BRUESC1165</strain>
    </source>
</reference>
<keyword evidence="10" id="KW-0547">Nucleotide-binding</keyword>
<name>A0ABV6Y699_9HYPH</name>
<dbReference type="InterPro" id="IPR011006">
    <property type="entry name" value="CheY-like_superfamily"/>
</dbReference>
<keyword evidence="4" id="KW-0808">Transferase</keyword>
<comment type="catalytic activity">
    <reaction evidence="1">
        <text>ATP + protein L-histidine = ADP + protein N-phospho-L-histidine.</text>
        <dbReference type="EC" id="2.7.13.3"/>
    </reaction>
</comment>
<dbReference type="CDD" id="cd17574">
    <property type="entry name" value="REC_OmpR"/>
    <property type="match status" value="1"/>
</dbReference>
<evidence type="ECO:0000259" key="9">
    <source>
        <dbReference type="PROSITE" id="PS50110"/>
    </source>
</evidence>
<dbReference type="Gene3D" id="3.30.450.40">
    <property type="match status" value="1"/>
</dbReference>
<dbReference type="PANTHER" id="PTHR43547">
    <property type="entry name" value="TWO-COMPONENT HISTIDINE KINASE"/>
    <property type="match status" value="1"/>
</dbReference>
<dbReference type="SMART" id="SM00387">
    <property type="entry name" value="HATPase_c"/>
    <property type="match status" value="2"/>
</dbReference>
<evidence type="ECO:0000256" key="2">
    <source>
        <dbReference type="ARBA" id="ARBA00012438"/>
    </source>
</evidence>
<dbReference type="EMBL" id="JBHOMY010000022">
    <property type="protein sequence ID" value="MFC1456793.1"/>
    <property type="molecule type" value="Genomic_DNA"/>
</dbReference>
<dbReference type="SMART" id="SM00065">
    <property type="entry name" value="GAF"/>
    <property type="match status" value="1"/>
</dbReference>
<dbReference type="SUPFAM" id="SSF55781">
    <property type="entry name" value="GAF domain-like"/>
    <property type="match status" value="1"/>
</dbReference>
<comment type="caution">
    <text evidence="10">The sequence shown here is derived from an EMBL/GenBank/DDBJ whole genome shotgun (WGS) entry which is preliminary data.</text>
</comment>
<keyword evidence="10" id="KW-0067">ATP-binding</keyword>
<dbReference type="InterPro" id="IPR036890">
    <property type="entry name" value="HATPase_C_sf"/>
</dbReference>
<dbReference type="InterPro" id="IPR029016">
    <property type="entry name" value="GAF-like_dom_sf"/>
</dbReference>